<dbReference type="GO" id="GO:0008420">
    <property type="term" value="F:RNA polymerase II CTD heptapeptide repeat phosphatase activity"/>
    <property type="evidence" value="ECO:0007669"/>
    <property type="project" value="UniProtKB-UniRule"/>
</dbReference>
<evidence type="ECO:0000256" key="14">
    <source>
        <dbReference type="ARBA" id="ARBA00063107"/>
    </source>
</evidence>
<evidence type="ECO:0000256" key="10">
    <source>
        <dbReference type="ARBA" id="ARBA00023163"/>
    </source>
</evidence>
<keyword evidence="9" id="KW-0805">Transcription regulation</keyword>
<dbReference type="InterPro" id="IPR036420">
    <property type="entry name" value="BRCT_dom_sf"/>
</dbReference>
<dbReference type="InterPro" id="IPR001357">
    <property type="entry name" value="BRCT_dom"/>
</dbReference>
<dbReference type="CDD" id="cd17729">
    <property type="entry name" value="BRCT_CTDP1"/>
    <property type="match status" value="1"/>
</dbReference>
<comment type="caution">
    <text evidence="19">The sequence shown here is derived from an EMBL/GenBank/DDBJ whole genome shotgun (WGS) entry which is preliminary data.</text>
</comment>
<dbReference type="Gene3D" id="3.40.50.1000">
    <property type="entry name" value="HAD superfamily/HAD-like"/>
    <property type="match status" value="1"/>
</dbReference>
<sequence length="472" mass="54302">MEFHNGENKISCSKKYNWLFKMSVVDVAPLNSSNSDDFAAFLDTELESTPNTSPEPEEDADETHHSDINRTKRQKIEVMESDSAANESTSQHETTLAVDASVKKNICTHPSGMLGLCTKCGEKWDNQSGVRLEYIHKDVWVSDDEAARIRERDLKNLLRHKKLYLVLDLDHTLLNSTHFIDGDATQEEGYLMNPSDPMQDPLRGSLFKLNSMQMMTKLRPFVHTFLKEANKLFEMYIYTMGERAYALEMANLLDPGKVYFESRVITRSDCTREHKKDLDVVLGQESAVLILDDTEEVWDKRKENLILMERYHFFASSLKQFKHRCKSLSELKSDESEADGTLATVLQVLKKIHTMFFDPDLGENFSGQDVRQILGTVRSQILKGCKIVFSHIFPIDFKAENHKLWKMAERLGATCAKEVDPSVTHVISTDVATAKSRWAVHQKKFLVEPRWLEAANYLWQRQPEDRFPVNKI</sequence>
<dbReference type="SUPFAM" id="SSF52113">
    <property type="entry name" value="BRCT domain"/>
    <property type="match status" value="1"/>
</dbReference>
<feature type="compositionally biased region" description="Basic and acidic residues" evidence="16">
    <location>
        <begin position="62"/>
        <end position="72"/>
    </location>
</feature>
<evidence type="ECO:0000256" key="4">
    <source>
        <dbReference type="ARBA" id="ARBA00004123"/>
    </source>
</evidence>
<comment type="function">
    <text evidence="15">This promotes the activity of RNA polymerase II.</text>
</comment>
<dbReference type="InterPro" id="IPR004274">
    <property type="entry name" value="FCP1_dom"/>
</dbReference>
<gene>
    <name evidence="19" type="ORF">CTI12_AA249330</name>
</gene>
<dbReference type="Pfam" id="PF12738">
    <property type="entry name" value="PTCB-BRCT"/>
    <property type="match status" value="1"/>
</dbReference>
<evidence type="ECO:0000256" key="15">
    <source>
        <dbReference type="RuleBase" id="RU366066"/>
    </source>
</evidence>
<feature type="domain" description="FCP1 homology" evidence="18">
    <location>
        <begin position="158"/>
        <end position="331"/>
    </location>
</feature>
<evidence type="ECO:0000256" key="13">
    <source>
        <dbReference type="ARBA" id="ARBA00048336"/>
    </source>
</evidence>
<feature type="region of interest" description="Disordered" evidence="16">
    <location>
        <begin position="47"/>
        <end position="72"/>
    </location>
</feature>
<keyword evidence="10" id="KW-0804">Transcription</keyword>
<evidence type="ECO:0000256" key="1">
    <source>
        <dbReference type="ARBA" id="ARBA00001936"/>
    </source>
</evidence>
<keyword evidence="20" id="KW-1185">Reference proteome</keyword>
<evidence type="ECO:0000256" key="2">
    <source>
        <dbReference type="ARBA" id="ARBA00001941"/>
    </source>
</evidence>
<evidence type="ECO:0000259" key="18">
    <source>
        <dbReference type="PROSITE" id="PS50969"/>
    </source>
</evidence>
<dbReference type="PROSITE" id="PS50969">
    <property type="entry name" value="FCP1"/>
    <property type="match status" value="1"/>
</dbReference>
<dbReference type="Pfam" id="PF03031">
    <property type="entry name" value="NIF"/>
    <property type="match status" value="1"/>
</dbReference>
<dbReference type="InterPro" id="IPR023214">
    <property type="entry name" value="HAD_sf"/>
</dbReference>
<evidence type="ECO:0000256" key="16">
    <source>
        <dbReference type="SAM" id="MobiDB-lite"/>
    </source>
</evidence>
<evidence type="ECO:0000256" key="11">
    <source>
        <dbReference type="ARBA" id="ARBA00023242"/>
    </source>
</evidence>
<dbReference type="AlphaFoldDB" id="A0A2U1NMA1"/>
<dbReference type="STRING" id="35608.A0A2U1NMA1"/>
<dbReference type="InterPro" id="IPR011947">
    <property type="entry name" value="FCP1_euk"/>
</dbReference>
<evidence type="ECO:0000256" key="12">
    <source>
        <dbReference type="ARBA" id="ARBA00047761"/>
    </source>
</evidence>
<accession>A0A2U1NMA1</accession>
<evidence type="ECO:0000259" key="17">
    <source>
        <dbReference type="PROSITE" id="PS50172"/>
    </source>
</evidence>
<reference evidence="19 20" key="1">
    <citation type="journal article" date="2018" name="Mol. Plant">
        <title>The genome of Artemisia annua provides insight into the evolution of Asteraceae family and artemisinin biosynthesis.</title>
        <authorList>
            <person name="Shen Q."/>
            <person name="Zhang L."/>
            <person name="Liao Z."/>
            <person name="Wang S."/>
            <person name="Yan T."/>
            <person name="Shi P."/>
            <person name="Liu M."/>
            <person name="Fu X."/>
            <person name="Pan Q."/>
            <person name="Wang Y."/>
            <person name="Lv Z."/>
            <person name="Lu X."/>
            <person name="Zhang F."/>
            <person name="Jiang W."/>
            <person name="Ma Y."/>
            <person name="Chen M."/>
            <person name="Hao X."/>
            <person name="Li L."/>
            <person name="Tang Y."/>
            <person name="Lv G."/>
            <person name="Zhou Y."/>
            <person name="Sun X."/>
            <person name="Brodelius P.E."/>
            <person name="Rose J.K.C."/>
            <person name="Tang K."/>
        </authorList>
    </citation>
    <scope>NUCLEOTIDE SEQUENCE [LARGE SCALE GENOMIC DNA]</scope>
    <source>
        <strain evidence="20">cv. Huhao1</strain>
        <tissue evidence="19">Leaf</tissue>
    </source>
</reference>
<evidence type="ECO:0000256" key="8">
    <source>
        <dbReference type="ARBA" id="ARBA00022884"/>
    </source>
</evidence>
<dbReference type="Gene3D" id="3.40.50.10190">
    <property type="entry name" value="BRCT domain"/>
    <property type="match status" value="1"/>
</dbReference>
<protein>
    <recommendedName>
        <fullName evidence="15">RNA polymerase II C-terminal domain phosphatase-like</fullName>
        <ecNumber evidence="15">3.1.3.16</ecNumber>
    </recommendedName>
</protein>
<evidence type="ECO:0000313" key="19">
    <source>
        <dbReference type="EMBL" id="PWA74616.1"/>
    </source>
</evidence>
<dbReference type="OrthoDB" id="10249888at2759"/>
<dbReference type="PANTHER" id="PTHR23081">
    <property type="entry name" value="RNA POLYMERASE II CTD PHOSPHATASE"/>
    <property type="match status" value="1"/>
</dbReference>
<dbReference type="EC" id="3.1.3.16" evidence="15"/>
<dbReference type="GO" id="GO:0009651">
    <property type="term" value="P:response to salt stress"/>
    <property type="evidence" value="ECO:0007669"/>
    <property type="project" value="UniProtKB-ARBA"/>
</dbReference>
<dbReference type="PROSITE" id="PS50172">
    <property type="entry name" value="BRCT"/>
    <property type="match status" value="1"/>
</dbReference>
<organism evidence="19 20">
    <name type="scientific">Artemisia annua</name>
    <name type="common">Sweet wormwood</name>
    <dbReference type="NCBI Taxonomy" id="35608"/>
    <lineage>
        <taxon>Eukaryota</taxon>
        <taxon>Viridiplantae</taxon>
        <taxon>Streptophyta</taxon>
        <taxon>Embryophyta</taxon>
        <taxon>Tracheophyta</taxon>
        <taxon>Spermatophyta</taxon>
        <taxon>Magnoliopsida</taxon>
        <taxon>eudicotyledons</taxon>
        <taxon>Gunneridae</taxon>
        <taxon>Pentapetalae</taxon>
        <taxon>asterids</taxon>
        <taxon>campanulids</taxon>
        <taxon>Asterales</taxon>
        <taxon>Asteraceae</taxon>
        <taxon>Asteroideae</taxon>
        <taxon>Anthemideae</taxon>
        <taxon>Artemisiinae</taxon>
        <taxon>Artemisia</taxon>
    </lineage>
</organism>
<keyword evidence="7 15" id="KW-0378">Hydrolase</keyword>
<evidence type="ECO:0000256" key="9">
    <source>
        <dbReference type="ARBA" id="ARBA00023015"/>
    </source>
</evidence>
<dbReference type="FunFam" id="3.40.50.1000:FF:000125">
    <property type="entry name" value="RNA polymerase II C-terminal domain phosphatase-like 4"/>
    <property type="match status" value="1"/>
</dbReference>
<dbReference type="GO" id="GO:0046872">
    <property type="term" value="F:metal ion binding"/>
    <property type="evidence" value="ECO:0007669"/>
    <property type="project" value="UniProtKB-KW"/>
</dbReference>
<keyword evidence="8" id="KW-0694">RNA-binding</keyword>
<comment type="catalytic activity">
    <reaction evidence="12 15">
        <text>O-phospho-L-seryl-[protein] + H2O = L-seryl-[protein] + phosphate</text>
        <dbReference type="Rhea" id="RHEA:20629"/>
        <dbReference type="Rhea" id="RHEA-COMP:9863"/>
        <dbReference type="Rhea" id="RHEA-COMP:11604"/>
        <dbReference type="ChEBI" id="CHEBI:15377"/>
        <dbReference type="ChEBI" id="CHEBI:29999"/>
        <dbReference type="ChEBI" id="CHEBI:43474"/>
        <dbReference type="ChEBI" id="CHEBI:83421"/>
        <dbReference type="EC" id="3.1.3.16"/>
    </reaction>
</comment>
<dbReference type="InterPro" id="IPR039189">
    <property type="entry name" value="Fcp1"/>
</dbReference>
<keyword evidence="11 15" id="KW-0539">Nucleus</keyword>
<dbReference type="FunFam" id="3.40.50.10190:FF:000014">
    <property type="entry name" value="RNA polymerase II C-terminal domain phosphatase-like 3"/>
    <property type="match status" value="1"/>
</dbReference>
<evidence type="ECO:0000256" key="5">
    <source>
        <dbReference type="ARBA" id="ARBA00022491"/>
    </source>
</evidence>
<proteinExistence type="predicted"/>
<keyword evidence="5" id="KW-0678">Repressor</keyword>
<evidence type="ECO:0000256" key="7">
    <source>
        <dbReference type="ARBA" id="ARBA00022801"/>
    </source>
</evidence>
<dbReference type="PANTHER" id="PTHR23081:SF36">
    <property type="entry name" value="RNA POLYMERASE II SUBUNIT A C-TERMINAL DOMAIN PHOSPHATASE"/>
    <property type="match status" value="1"/>
</dbReference>
<evidence type="ECO:0000256" key="6">
    <source>
        <dbReference type="ARBA" id="ARBA00022723"/>
    </source>
</evidence>
<comment type="subcellular location">
    <subcellularLocation>
        <location evidence="4 15">Nucleus</location>
    </subcellularLocation>
</comment>
<comment type="cofactor">
    <cofactor evidence="1">
        <name>Mn(2+)</name>
        <dbReference type="ChEBI" id="CHEBI:29035"/>
    </cofactor>
</comment>
<dbReference type="SMART" id="SM00577">
    <property type="entry name" value="CPDc"/>
    <property type="match status" value="1"/>
</dbReference>
<evidence type="ECO:0000256" key="3">
    <source>
        <dbReference type="ARBA" id="ARBA00001946"/>
    </source>
</evidence>
<dbReference type="GO" id="GO:0005634">
    <property type="term" value="C:nucleus"/>
    <property type="evidence" value="ECO:0007669"/>
    <property type="project" value="UniProtKB-SubCell"/>
</dbReference>
<dbReference type="CDD" id="cd07521">
    <property type="entry name" value="HAD_FCP1-like"/>
    <property type="match status" value="1"/>
</dbReference>
<feature type="domain" description="BRCT" evidence="17">
    <location>
        <begin position="377"/>
        <end position="469"/>
    </location>
</feature>
<dbReference type="EMBL" id="PKPP01002538">
    <property type="protein sequence ID" value="PWA74616.1"/>
    <property type="molecule type" value="Genomic_DNA"/>
</dbReference>
<evidence type="ECO:0000313" key="20">
    <source>
        <dbReference type="Proteomes" id="UP000245207"/>
    </source>
</evidence>
<keyword evidence="6" id="KW-0479">Metal-binding</keyword>
<dbReference type="NCBIfam" id="TIGR02250">
    <property type="entry name" value="FCP1_euk"/>
    <property type="match status" value="1"/>
</dbReference>
<dbReference type="GO" id="GO:0003723">
    <property type="term" value="F:RNA binding"/>
    <property type="evidence" value="ECO:0007669"/>
    <property type="project" value="UniProtKB-KW"/>
</dbReference>
<dbReference type="InterPro" id="IPR036412">
    <property type="entry name" value="HAD-like_sf"/>
</dbReference>
<dbReference type="SUPFAM" id="SSF56784">
    <property type="entry name" value="HAD-like"/>
    <property type="match status" value="1"/>
</dbReference>
<comment type="cofactor">
    <cofactor evidence="3">
        <name>Mg(2+)</name>
        <dbReference type="ChEBI" id="CHEBI:18420"/>
    </cofactor>
</comment>
<comment type="subunit">
    <text evidence="14">Interacts with RAP74.</text>
</comment>
<name>A0A2U1NMA1_ARTAN</name>
<dbReference type="Proteomes" id="UP000245207">
    <property type="component" value="Unassembled WGS sequence"/>
</dbReference>
<comment type="cofactor">
    <cofactor evidence="2">
        <name>Co(2+)</name>
        <dbReference type="ChEBI" id="CHEBI:48828"/>
    </cofactor>
</comment>
<comment type="catalytic activity">
    <reaction evidence="13 15">
        <text>O-phospho-L-threonyl-[protein] + H2O = L-threonyl-[protein] + phosphate</text>
        <dbReference type="Rhea" id="RHEA:47004"/>
        <dbReference type="Rhea" id="RHEA-COMP:11060"/>
        <dbReference type="Rhea" id="RHEA-COMP:11605"/>
        <dbReference type="ChEBI" id="CHEBI:15377"/>
        <dbReference type="ChEBI" id="CHEBI:30013"/>
        <dbReference type="ChEBI" id="CHEBI:43474"/>
        <dbReference type="ChEBI" id="CHEBI:61977"/>
        <dbReference type="EC" id="3.1.3.16"/>
    </reaction>
</comment>